<protein>
    <submittedName>
        <fullName evidence="1">Myb-like HTH transcriptional regulator family protein</fullName>
    </submittedName>
</protein>
<comment type="caution">
    <text evidence="1">The sequence shown here is derived from an EMBL/GenBank/DDBJ whole genome shotgun (WGS) entry which is preliminary data.</text>
</comment>
<accession>A0A5A7PIR3</accession>
<evidence type="ECO:0000313" key="2">
    <source>
        <dbReference type="Proteomes" id="UP000325081"/>
    </source>
</evidence>
<dbReference type="Proteomes" id="UP000325081">
    <property type="component" value="Unassembled WGS sequence"/>
</dbReference>
<dbReference type="AlphaFoldDB" id="A0A5A7PIR3"/>
<sequence length="111" mass="12033">MNRCSQSAAARRSSRSRAAVVGSPALLSVHRKRFLSRRAVSGRLSNARTLPAVSRLLAAVGHDSLLSMLNVLNSSILVSVTDSSASFTWSLGWRLSVAGGWSFQTRKMMEK</sequence>
<organism evidence="1 2">
    <name type="scientific">Striga asiatica</name>
    <name type="common">Asiatic witchweed</name>
    <name type="synonym">Buchnera asiatica</name>
    <dbReference type="NCBI Taxonomy" id="4170"/>
    <lineage>
        <taxon>Eukaryota</taxon>
        <taxon>Viridiplantae</taxon>
        <taxon>Streptophyta</taxon>
        <taxon>Embryophyta</taxon>
        <taxon>Tracheophyta</taxon>
        <taxon>Spermatophyta</taxon>
        <taxon>Magnoliopsida</taxon>
        <taxon>eudicotyledons</taxon>
        <taxon>Gunneridae</taxon>
        <taxon>Pentapetalae</taxon>
        <taxon>asterids</taxon>
        <taxon>lamiids</taxon>
        <taxon>Lamiales</taxon>
        <taxon>Orobanchaceae</taxon>
        <taxon>Buchnereae</taxon>
        <taxon>Striga</taxon>
    </lineage>
</organism>
<dbReference type="EMBL" id="BKCP01004627">
    <property type="protein sequence ID" value="GER32670.1"/>
    <property type="molecule type" value="Genomic_DNA"/>
</dbReference>
<keyword evidence="2" id="KW-1185">Reference proteome</keyword>
<proteinExistence type="predicted"/>
<gene>
    <name evidence="1" type="ORF">STAS_08754</name>
</gene>
<reference evidence="2" key="1">
    <citation type="journal article" date="2019" name="Curr. Biol.">
        <title>Genome Sequence of Striga asiatica Provides Insight into the Evolution of Plant Parasitism.</title>
        <authorList>
            <person name="Yoshida S."/>
            <person name="Kim S."/>
            <person name="Wafula E.K."/>
            <person name="Tanskanen J."/>
            <person name="Kim Y.M."/>
            <person name="Honaas L."/>
            <person name="Yang Z."/>
            <person name="Spallek T."/>
            <person name="Conn C.E."/>
            <person name="Ichihashi Y."/>
            <person name="Cheong K."/>
            <person name="Cui S."/>
            <person name="Der J.P."/>
            <person name="Gundlach H."/>
            <person name="Jiao Y."/>
            <person name="Hori C."/>
            <person name="Ishida J.K."/>
            <person name="Kasahara H."/>
            <person name="Kiba T."/>
            <person name="Kim M.S."/>
            <person name="Koo N."/>
            <person name="Laohavisit A."/>
            <person name="Lee Y.H."/>
            <person name="Lumba S."/>
            <person name="McCourt P."/>
            <person name="Mortimer J.C."/>
            <person name="Mutuku J.M."/>
            <person name="Nomura T."/>
            <person name="Sasaki-Sekimoto Y."/>
            <person name="Seto Y."/>
            <person name="Wang Y."/>
            <person name="Wakatake T."/>
            <person name="Sakakibara H."/>
            <person name="Demura T."/>
            <person name="Yamaguchi S."/>
            <person name="Yoneyama K."/>
            <person name="Manabe R.I."/>
            <person name="Nelson D.C."/>
            <person name="Schulman A.H."/>
            <person name="Timko M.P."/>
            <person name="dePamphilis C.W."/>
            <person name="Choi D."/>
            <person name="Shirasu K."/>
        </authorList>
    </citation>
    <scope>NUCLEOTIDE SEQUENCE [LARGE SCALE GENOMIC DNA]</scope>
    <source>
        <strain evidence="2">cv. UVA1</strain>
    </source>
</reference>
<evidence type="ECO:0000313" key="1">
    <source>
        <dbReference type="EMBL" id="GER32670.1"/>
    </source>
</evidence>
<name>A0A5A7PIR3_STRAF</name>